<name>A0A392R269_9FABA</name>
<feature type="domain" description="NB-ARC" evidence="2">
    <location>
        <begin position="14"/>
        <end position="108"/>
    </location>
</feature>
<accession>A0A392R269</accession>
<dbReference type="GO" id="GO:0043531">
    <property type="term" value="F:ADP binding"/>
    <property type="evidence" value="ECO:0007669"/>
    <property type="project" value="InterPro"/>
</dbReference>
<keyword evidence="1" id="KW-0611">Plant defense</keyword>
<evidence type="ECO:0000313" key="4">
    <source>
        <dbReference type="Proteomes" id="UP000265520"/>
    </source>
</evidence>
<reference evidence="3 4" key="1">
    <citation type="journal article" date="2018" name="Front. Plant Sci.">
        <title>Red Clover (Trifolium pratense) and Zigzag Clover (T. medium) - A Picture of Genomic Similarities and Differences.</title>
        <authorList>
            <person name="Dluhosova J."/>
            <person name="Istvanek J."/>
            <person name="Nedelnik J."/>
            <person name="Repkova J."/>
        </authorList>
    </citation>
    <scope>NUCLEOTIDE SEQUENCE [LARGE SCALE GENOMIC DNA]</scope>
    <source>
        <strain evidence="4">cv. 10/8</strain>
        <tissue evidence="3">Leaf</tissue>
    </source>
</reference>
<dbReference type="InterPro" id="IPR027417">
    <property type="entry name" value="P-loop_NTPase"/>
</dbReference>
<dbReference type="PANTHER" id="PTHR36766">
    <property type="entry name" value="PLANT BROAD-SPECTRUM MILDEW RESISTANCE PROTEIN RPW8"/>
    <property type="match status" value="1"/>
</dbReference>
<dbReference type="PRINTS" id="PR00364">
    <property type="entry name" value="DISEASERSIST"/>
</dbReference>
<dbReference type="SUPFAM" id="SSF52540">
    <property type="entry name" value="P-loop containing nucleoside triphosphate hydrolases"/>
    <property type="match status" value="1"/>
</dbReference>
<sequence length="140" mass="16392">MLKELCKQQEVNPPQRIHEMDRESLVDEVRNYLQEKRYVVVFDDVWNSDFWDDIQLAMIDEKKGCRILITTRKMDVADACRKSSFVEIHELKSLNDEQSLKLFNKRAFYDLNGCCPENLLHISSKIVEKCDGLPLAIVVT</sequence>
<dbReference type="PANTHER" id="PTHR36766:SF63">
    <property type="entry name" value="NB-ARC DOMAIN-CONTAINING PROTEIN"/>
    <property type="match status" value="1"/>
</dbReference>
<keyword evidence="4" id="KW-1185">Reference proteome</keyword>
<dbReference type="Gene3D" id="1.10.8.430">
    <property type="entry name" value="Helical domain of apoptotic protease-activating factors"/>
    <property type="match status" value="1"/>
</dbReference>
<dbReference type="AlphaFoldDB" id="A0A392R269"/>
<evidence type="ECO:0000256" key="1">
    <source>
        <dbReference type="ARBA" id="ARBA00022821"/>
    </source>
</evidence>
<comment type="caution">
    <text evidence="3">The sequence shown here is derived from an EMBL/GenBank/DDBJ whole genome shotgun (WGS) entry which is preliminary data.</text>
</comment>
<dbReference type="InterPro" id="IPR002182">
    <property type="entry name" value="NB-ARC"/>
</dbReference>
<feature type="non-terminal residue" evidence="3">
    <location>
        <position position="140"/>
    </location>
</feature>
<dbReference type="Pfam" id="PF00931">
    <property type="entry name" value="NB-ARC"/>
    <property type="match status" value="1"/>
</dbReference>
<protein>
    <submittedName>
        <fullName evidence="3">NBS-containing resistance-like protein</fullName>
    </submittedName>
</protein>
<evidence type="ECO:0000259" key="2">
    <source>
        <dbReference type="Pfam" id="PF00931"/>
    </source>
</evidence>
<dbReference type="Gene3D" id="3.40.50.300">
    <property type="entry name" value="P-loop containing nucleotide triphosphate hydrolases"/>
    <property type="match status" value="1"/>
</dbReference>
<dbReference type="Proteomes" id="UP000265520">
    <property type="component" value="Unassembled WGS sequence"/>
</dbReference>
<evidence type="ECO:0000313" key="3">
    <source>
        <dbReference type="EMBL" id="MCI30214.1"/>
    </source>
</evidence>
<dbReference type="EMBL" id="LXQA010177919">
    <property type="protein sequence ID" value="MCI30214.1"/>
    <property type="molecule type" value="Genomic_DNA"/>
</dbReference>
<organism evidence="3 4">
    <name type="scientific">Trifolium medium</name>
    <dbReference type="NCBI Taxonomy" id="97028"/>
    <lineage>
        <taxon>Eukaryota</taxon>
        <taxon>Viridiplantae</taxon>
        <taxon>Streptophyta</taxon>
        <taxon>Embryophyta</taxon>
        <taxon>Tracheophyta</taxon>
        <taxon>Spermatophyta</taxon>
        <taxon>Magnoliopsida</taxon>
        <taxon>eudicotyledons</taxon>
        <taxon>Gunneridae</taxon>
        <taxon>Pentapetalae</taxon>
        <taxon>rosids</taxon>
        <taxon>fabids</taxon>
        <taxon>Fabales</taxon>
        <taxon>Fabaceae</taxon>
        <taxon>Papilionoideae</taxon>
        <taxon>50 kb inversion clade</taxon>
        <taxon>NPAAA clade</taxon>
        <taxon>Hologalegina</taxon>
        <taxon>IRL clade</taxon>
        <taxon>Trifolieae</taxon>
        <taxon>Trifolium</taxon>
    </lineage>
</organism>
<dbReference type="InterPro" id="IPR042197">
    <property type="entry name" value="Apaf_helical"/>
</dbReference>
<proteinExistence type="predicted"/>
<dbReference type="GO" id="GO:0006952">
    <property type="term" value="P:defense response"/>
    <property type="evidence" value="ECO:0007669"/>
    <property type="project" value="UniProtKB-KW"/>
</dbReference>